<feature type="compositionally biased region" description="Acidic residues" evidence="1">
    <location>
        <begin position="10"/>
        <end position="20"/>
    </location>
</feature>
<dbReference type="EMBL" id="PFCB01000003">
    <property type="protein sequence ID" value="PIR74838.1"/>
    <property type="molecule type" value="Genomic_DNA"/>
</dbReference>
<accession>A0A2H0TRQ5</accession>
<dbReference type="AlphaFoldDB" id="A0A2H0TRQ5"/>
<sequence>MSSRVTDAPNDSDPELEVPDDTWTVEQVEDWLRRIALESEHEAAELDRISWERYWQYREELDQEEAD</sequence>
<comment type="caution">
    <text evidence="2">The sequence shown here is derived from an EMBL/GenBank/DDBJ whole genome shotgun (WGS) entry which is preliminary data.</text>
</comment>
<evidence type="ECO:0000313" key="2">
    <source>
        <dbReference type="EMBL" id="PIR74838.1"/>
    </source>
</evidence>
<organism evidence="2 3">
    <name type="scientific">Candidatus Magasanikbacteria bacterium CG10_big_fil_rev_8_21_14_0_10_47_10</name>
    <dbReference type="NCBI Taxonomy" id="1974652"/>
    <lineage>
        <taxon>Bacteria</taxon>
        <taxon>Candidatus Magasanikiibacteriota</taxon>
    </lineage>
</organism>
<protein>
    <submittedName>
        <fullName evidence="2">Uncharacterized protein</fullName>
    </submittedName>
</protein>
<feature type="region of interest" description="Disordered" evidence="1">
    <location>
        <begin position="1"/>
        <end position="21"/>
    </location>
</feature>
<proteinExistence type="predicted"/>
<name>A0A2H0TRQ5_9BACT</name>
<reference evidence="3" key="1">
    <citation type="submission" date="2017-09" db="EMBL/GenBank/DDBJ databases">
        <title>Depth-based differentiation of microbial function through sediment-hosted aquifers and enrichment of novel symbionts in the deep terrestrial subsurface.</title>
        <authorList>
            <person name="Probst A.J."/>
            <person name="Ladd B."/>
            <person name="Jarett J.K."/>
            <person name="Geller-Mcgrath D.E."/>
            <person name="Sieber C.M.K."/>
            <person name="Emerson J.B."/>
            <person name="Anantharaman K."/>
            <person name="Thomas B.C."/>
            <person name="Malmstrom R."/>
            <person name="Stieglmeier M."/>
            <person name="Klingl A."/>
            <person name="Woyke T."/>
            <person name="Ryan C.M."/>
            <person name="Banfield J.F."/>
        </authorList>
    </citation>
    <scope>NUCLEOTIDE SEQUENCE [LARGE SCALE GENOMIC DNA]</scope>
</reference>
<evidence type="ECO:0000256" key="1">
    <source>
        <dbReference type="SAM" id="MobiDB-lite"/>
    </source>
</evidence>
<dbReference type="Proteomes" id="UP000230154">
    <property type="component" value="Unassembled WGS sequence"/>
</dbReference>
<gene>
    <name evidence="2" type="ORF">COU35_00430</name>
</gene>
<evidence type="ECO:0000313" key="3">
    <source>
        <dbReference type="Proteomes" id="UP000230154"/>
    </source>
</evidence>